<dbReference type="InterPro" id="IPR039780">
    <property type="entry name" value="Mot2"/>
</dbReference>
<dbReference type="GO" id="GO:0004842">
    <property type="term" value="F:ubiquitin-protein transferase activity"/>
    <property type="evidence" value="ECO:0007669"/>
    <property type="project" value="InterPro"/>
</dbReference>
<feature type="region of interest" description="Disordered" evidence="2">
    <location>
        <begin position="285"/>
        <end position="338"/>
    </location>
</feature>
<dbReference type="Gene3D" id="3.30.40.10">
    <property type="entry name" value="Zinc/RING finger domain, C3HC4 (zinc finger)"/>
    <property type="match status" value="1"/>
</dbReference>
<keyword evidence="1" id="KW-0862">Zinc</keyword>
<dbReference type="OrthoDB" id="1923159at2759"/>
<accession>A0A7J0DBY5</accession>
<dbReference type="CDD" id="cd16618">
    <property type="entry name" value="mRING-HC-C4C4_CNOT4"/>
    <property type="match status" value="1"/>
</dbReference>
<reference evidence="5" key="1">
    <citation type="submission" date="2019-07" db="EMBL/GenBank/DDBJ databases">
        <title>De Novo Assembly of kiwifruit Actinidia rufa.</title>
        <authorList>
            <person name="Sugita-Konishi S."/>
            <person name="Sato K."/>
            <person name="Mori E."/>
            <person name="Abe Y."/>
            <person name="Kisaki G."/>
            <person name="Hamano K."/>
            <person name="Suezawa K."/>
            <person name="Otani M."/>
            <person name="Fukuda T."/>
            <person name="Manabe T."/>
            <person name="Gomi K."/>
            <person name="Tabuchi M."/>
            <person name="Akimitsu K."/>
            <person name="Kataoka I."/>
        </authorList>
    </citation>
    <scope>NUCLEOTIDE SEQUENCE [LARGE SCALE GENOMIC DNA]</scope>
    <source>
        <strain evidence="5">cv. Fuchu</strain>
    </source>
</reference>
<dbReference type="Proteomes" id="UP000585474">
    <property type="component" value="Unassembled WGS sequence"/>
</dbReference>
<organism evidence="4 5">
    <name type="scientific">Actinidia rufa</name>
    <dbReference type="NCBI Taxonomy" id="165716"/>
    <lineage>
        <taxon>Eukaryota</taxon>
        <taxon>Viridiplantae</taxon>
        <taxon>Streptophyta</taxon>
        <taxon>Embryophyta</taxon>
        <taxon>Tracheophyta</taxon>
        <taxon>Spermatophyta</taxon>
        <taxon>Magnoliopsida</taxon>
        <taxon>eudicotyledons</taxon>
        <taxon>Gunneridae</taxon>
        <taxon>Pentapetalae</taxon>
        <taxon>asterids</taxon>
        <taxon>Ericales</taxon>
        <taxon>Actinidiaceae</taxon>
        <taxon>Actinidia</taxon>
    </lineage>
</organism>
<dbReference type="GO" id="GO:0016567">
    <property type="term" value="P:protein ubiquitination"/>
    <property type="evidence" value="ECO:0007669"/>
    <property type="project" value="TreeGrafter"/>
</dbReference>
<dbReference type="SUPFAM" id="SSF57850">
    <property type="entry name" value="RING/U-box"/>
    <property type="match status" value="1"/>
</dbReference>
<gene>
    <name evidence="4" type="ORF">Acr_00g0019180</name>
</gene>
<dbReference type="AlphaFoldDB" id="A0A7J0DBY5"/>
<dbReference type="PANTHER" id="PTHR12603:SF0">
    <property type="entry name" value="CCR4-NOT TRANSCRIPTION COMPLEX SUBUNIT 4"/>
    <property type="match status" value="1"/>
</dbReference>
<dbReference type="EMBL" id="BJWL01000151">
    <property type="protein sequence ID" value="GFS31784.1"/>
    <property type="molecule type" value="Genomic_DNA"/>
</dbReference>
<keyword evidence="5" id="KW-1185">Reference proteome</keyword>
<name>A0A7J0DBY5_9ERIC</name>
<dbReference type="InterPro" id="IPR001841">
    <property type="entry name" value="Znf_RING"/>
</dbReference>
<feature type="compositionally biased region" description="Polar residues" evidence="2">
    <location>
        <begin position="230"/>
        <end position="242"/>
    </location>
</feature>
<feature type="compositionally biased region" description="Basic and acidic residues" evidence="2">
    <location>
        <begin position="320"/>
        <end position="338"/>
    </location>
</feature>
<feature type="region of interest" description="Disordered" evidence="2">
    <location>
        <begin position="136"/>
        <end position="156"/>
    </location>
</feature>
<dbReference type="InterPro" id="IPR013083">
    <property type="entry name" value="Znf_RING/FYVE/PHD"/>
</dbReference>
<dbReference type="PANTHER" id="PTHR12603">
    <property type="entry name" value="CCR4-NOT TRANSCRIPTION COMPLEX RELATED"/>
    <property type="match status" value="1"/>
</dbReference>
<feature type="region of interest" description="Disordered" evidence="2">
    <location>
        <begin position="211"/>
        <end position="269"/>
    </location>
</feature>
<dbReference type="PROSITE" id="PS50089">
    <property type="entry name" value="ZF_RING_2"/>
    <property type="match status" value="1"/>
</dbReference>
<evidence type="ECO:0000259" key="3">
    <source>
        <dbReference type="PROSITE" id="PS50089"/>
    </source>
</evidence>
<feature type="compositionally biased region" description="Low complexity" evidence="2">
    <location>
        <begin position="243"/>
        <end position="260"/>
    </location>
</feature>
<feature type="compositionally biased region" description="Low complexity" evidence="2">
    <location>
        <begin position="216"/>
        <end position="229"/>
    </location>
</feature>
<protein>
    <submittedName>
        <fullName evidence="4">RING/U-box superfamily protein</fullName>
    </submittedName>
</protein>
<feature type="domain" description="RING-type" evidence="3">
    <location>
        <begin position="386"/>
        <end position="428"/>
    </location>
</feature>
<evidence type="ECO:0000256" key="1">
    <source>
        <dbReference type="PROSITE-ProRule" id="PRU00175"/>
    </source>
</evidence>
<evidence type="ECO:0000256" key="2">
    <source>
        <dbReference type="SAM" id="MobiDB-lite"/>
    </source>
</evidence>
<dbReference type="Pfam" id="PF14570">
    <property type="entry name" value="zf-RING_4"/>
    <property type="match status" value="1"/>
</dbReference>
<keyword evidence="1" id="KW-0863">Zinc-finger</keyword>
<comment type="caution">
    <text evidence="4">The sequence shown here is derived from an EMBL/GenBank/DDBJ whole genome shotgun (WGS) entry which is preliminary data.</text>
</comment>
<dbReference type="GO" id="GO:0030014">
    <property type="term" value="C:CCR4-NOT complex"/>
    <property type="evidence" value="ECO:0007669"/>
    <property type="project" value="InterPro"/>
</dbReference>
<feature type="compositionally biased region" description="Basic residues" evidence="2">
    <location>
        <begin position="145"/>
        <end position="156"/>
    </location>
</feature>
<keyword evidence="1" id="KW-0479">Metal-binding</keyword>
<sequence length="461" mass="50252">MPVLGSVLTGSGERRSPTSFRSVYSEMTPALIGIDLEDVSWRIQLSFKDHPGLVAGFNQIYMPFKEDQSDSVAGAFEEAKHFMLNQLRAFEGPLTITPTCVGLPLSRMRFFDKSPRRQAKSTAMVSDSIANASIPMAASNPKDFPKKKRANRSAKLKQCKLDARREQWLSQGKNKGCKVESDGYGGCNESERSIVNLEIKPRGERNVRLTQHCSDSDSPSNSPTSHTSSVLGSNVSGTNFTTSSGSSSSSSGGSCSGSIIGEDEEGEDECLDDWEAVADALAATNDKQEQHNPCSEPSVEHKSVTPLDSASGLTHQQASKIDKSNPKSEHVEKVRRDHPTCRAWKPDDAFRPQSLPNLSKQLSLSMDSGRHCGWGCKKVSPVPSSCPICCEDLDLTDSSFLPCSCGFRLCLFCHKRILEEDGRCPGCRKQYGHEPAEGEATVDGSNLTIRLARSCSMVMRS</sequence>
<feature type="compositionally biased region" description="Polar residues" evidence="2">
    <location>
        <begin position="306"/>
        <end position="319"/>
    </location>
</feature>
<evidence type="ECO:0000313" key="4">
    <source>
        <dbReference type="EMBL" id="GFS31784.1"/>
    </source>
</evidence>
<dbReference type="FunFam" id="3.30.40.10:FF:000383">
    <property type="entry name" value="RING/U-box superfamily protein"/>
    <property type="match status" value="1"/>
</dbReference>
<evidence type="ECO:0000313" key="5">
    <source>
        <dbReference type="Proteomes" id="UP000585474"/>
    </source>
</evidence>
<dbReference type="GO" id="GO:0008270">
    <property type="term" value="F:zinc ion binding"/>
    <property type="evidence" value="ECO:0007669"/>
    <property type="project" value="UniProtKB-KW"/>
</dbReference>
<proteinExistence type="predicted"/>
<dbReference type="InterPro" id="IPR039515">
    <property type="entry name" value="NOT4_mRING-HC-C4C4"/>
</dbReference>